<sequence length="76" mass="8574">MLLNVDKNCTVLQYEDTIVDLCYHMKYMYVGDSIRSETDRIITQLRPSLQLKLRYISNINIDHGSGGTSSVTSSTG</sequence>
<dbReference type="PANTHER" id="PTHR12691:SF10">
    <property type="entry name" value="MEDIATOR OF RNA POLYMERASE II TRANSCRIPTION SUBUNIT 23"/>
    <property type="match status" value="1"/>
</dbReference>
<keyword evidence="4" id="KW-0805">Transcription regulation</keyword>
<reference evidence="8 9" key="2">
    <citation type="submission" date="2018-11" db="EMBL/GenBank/DDBJ databases">
        <authorList>
            <consortium name="Pathogen Informatics"/>
        </authorList>
    </citation>
    <scope>NUCLEOTIDE SEQUENCE [LARGE SCALE GENOMIC DNA]</scope>
</reference>
<evidence type="ECO:0000256" key="2">
    <source>
        <dbReference type="ARBA" id="ARBA00010222"/>
    </source>
</evidence>
<comment type="similarity">
    <text evidence="2">Belongs to the Mediator complex subunit 23 family.</text>
</comment>
<evidence type="ECO:0000256" key="6">
    <source>
        <dbReference type="ARBA" id="ARBA00023242"/>
    </source>
</evidence>
<dbReference type="GO" id="GO:0006357">
    <property type="term" value="P:regulation of transcription by RNA polymerase II"/>
    <property type="evidence" value="ECO:0007669"/>
    <property type="project" value="TreeGrafter"/>
</dbReference>
<dbReference type="Pfam" id="PF11573">
    <property type="entry name" value="Med23"/>
    <property type="match status" value="1"/>
</dbReference>
<evidence type="ECO:0000313" key="10">
    <source>
        <dbReference type="WBParaSite" id="SBAD_0001056401-mRNA-1"/>
    </source>
</evidence>
<accession>A0A183J2V2</accession>
<evidence type="ECO:0000256" key="4">
    <source>
        <dbReference type="ARBA" id="ARBA00023015"/>
    </source>
</evidence>
<dbReference type="EMBL" id="UZAM01013754">
    <property type="protein sequence ID" value="VDP29809.1"/>
    <property type="molecule type" value="Genomic_DNA"/>
</dbReference>
<dbReference type="WBParaSite" id="SBAD_0001056401-mRNA-1">
    <property type="protein sequence ID" value="SBAD_0001056401-mRNA-1"/>
    <property type="gene ID" value="SBAD_0001056401"/>
</dbReference>
<dbReference type="GO" id="GO:0005667">
    <property type="term" value="C:transcription regulator complex"/>
    <property type="evidence" value="ECO:0007669"/>
    <property type="project" value="TreeGrafter"/>
</dbReference>
<evidence type="ECO:0000256" key="3">
    <source>
        <dbReference type="ARBA" id="ARBA00019696"/>
    </source>
</evidence>
<dbReference type="GO" id="GO:0010628">
    <property type="term" value="P:positive regulation of gene expression"/>
    <property type="evidence" value="ECO:0007669"/>
    <property type="project" value="TreeGrafter"/>
</dbReference>
<dbReference type="GO" id="GO:0016592">
    <property type="term" value="C:mediator complex"/>
    <property type="evidence" value="ECO:0007669"/>
    <property type="project" value="TreeGrafter"/>
</dbReference>
<gene>
    <name evidence="8" type="ORF">SBAD_LOCUS10200</name>
</gene>
<proteinExistence type="inferred from homology"/>
<dbReference type="PANTHER" id="PTHR12691">
    <property type="entry name" value="MEDIATOR OF RNA POLYMERASE II TRANSCRIPTION SUBUNIT 23"/>
    <property type="match status" value="1"/>
</dbReference>
<evidence type="ECO:0000256" key="5">
    <source>
        <dbReference type="ARBA" id="ARBA00023163"/>
    </source>
</evidence>
<comment type="subcellular location">
    <subcellularLocation>
        <location evidence="1">Nucleus</location>
    </subcellularLocation>
</comment>
<protein>
    <recommendedName>
        <fullName evidence="3">Mediator of RNA polymerase II transcription subunit 23</fullName>
    </recommendedName>
    <alternativeName>
        <fullName evidence="7">Mediator complex subunit 23</fullName>
    </alternativeName>
</protein>
<dbReference type="AlphaFoldDB" id="A0A183J2V2"/>
<name>A0A183J2V2_9BILA</name>
<reference evidence="10" key="1">
    <citation type="submission" date="2016-06" db="UniProtKB">
        <authorList>
            <consortium name="WormBaseParasite"/>
        </authorList>
    </citation>
    <scope>IDENTIFICATION</scope>
</reference>
<evidence type="ECO:0000313" key="8">
    <source>
        <dbReference type="EMBL" id="VDP29809.1"/>
    </source>
</evidence>
<evidence type="ECO:0000256" key="7">
    <source>
        <dbReference type="ARBA" id="ARBA00031961"/>
    </source>
</evidence>
<evidence type="ECO:0000256" key="1">
    <source>
        <dbReference type="ARBA" id="ARBA00004123"/>
    </source>
</evidence>
<keyword evidence="9" id="KW-1185">Reference proteome</keyword>
<keyword evidence="5" id="KW-0804">Transcription</keyword>
<keyword evidence="6" id="KW-0539">Nucleus</keyword>
<evidence type="ECO:0000313" key="9">
    <source>
        <dbReference type="Proteomes" id="UP000270296"/>
    </source>
</evidence>
<organism evidence="10">
    <name type="scientific">Soboliphyme baturini</name>
    <dbReference type="NCBI Taxonomy" id="241478"/>
    <lineage>
        <taxon>Eukaryota</taxon>
        <taxon>Metazoa</taxon>
        <taxon>Ecdysozoa</taxon>
        <taxon>Nematoda</taxon>
        <taxon>Enoplea</taxon>
        <taxon>Dorylaimia</taxon>
        <taxon>Dioctophymatida</taxon>
        <taxon>Dioctophymatoidea</taxon>
        <taxon>Soboliphymatidae</taxon>
        <taxon>Soboliphyme</taxon>
    </lineage>
</organism>
<dbReference type="OrthoDB" id="9982951at2759"/>
<dbReference type="Proteomes" id="UP000270296">
    <property type="component" value="Unassembled WGS sequence"/>
</dbReference>
<dbReference type="InterPro" id="IPR021629">
    <property type="entry name" value="Mediator_Med23"/>
</dbReference>